<feature type="compositionally biased region" description="Basic and acidic residues" evidence="1">
    <location>
        <begin position="31"/>
        <end position="41"/>
    </location>
</feature>
<evidence type="ECO:0000313" key="3">
    <source>
        <dbReference type="Proteomes" id="UP000054498"/>
    </source>
</evidence>
<evidence type="ECO:0000256" key="1">
    <source>
        <dbReference type="SAM" id="MobiDB-lite"/>
    </source>
</evidence>
<sequence length="138" mass="14412">MKVGFGGKAGQKKKSKKKGGKAKKSKGGDAAMKDVATEQHVEAAQAVQPTAKDKQRNRMALKQQLKVKVAGLKSHRQKLTKLAANKDARRSLNKEMRSLVKEQLGISNKGRSSEASKAGGSGEQPAAGGGGGGDTMAE</sequence>
<feature type="region of interest" description="Disordered" evidence="1">
    <location>
        <begin position="101"/>
        <end position="138"/>
    </location>
</feature>
<keyword evidence="3" id="KW-1185">Reference proteome</keyword>
<dbReference type="RefSeq" id="XP_013901759.1">
    <property type="nucleotide sequence ID" value="XM_014046305.1"/>
</dbReference>
<dbReference type="EMBL" id="KK100985">
    <property type="protein sequence ID" value="KIZ02740.1"/>
    <property type="molecule type" value="Genomic_DNA"/>
</dbReference>
<accession>A0A0D2MI88</accession>
<reference evidence="2 3" key="1">
    <citation type="journal article" date="2013" name="BMC Genomics">
        <title>Reconstruction of the lipid metabolism for the microalga Monoraphidium neglectum from its genome sequence reveals characteristics suitable for biofuel production.</title>
        <authorList>
            <person name="Bogen C."/>
            <person name="Al-Dilaimi A."/>
            <person name="Albersmeier A."/>
            <person name="Wichmann J."/>
            <person name="Grundmann M."/>
            <person name="Rupp O."/>
            <person name="Lauersen K.J."/>
            <person name="Blifernez-Klassen O."/>
            <person name="Kalinowski J."/>
            <person name="Goesmann A."/>
            <person name="Mussgnug J.H."/>
            <person name="Kruse O."/>
        </authorList>
    </citation>
    <scope>NUCLEOTIDE SEQUENCE [LARGE SCALE GENOMIC DNA]</scope>
    <source>
        <strain evidence="2 3">SAG 48.87</strain>
    </source>
</reference>
<feature type="region of interest" description="Disordered" evidence="1">
    <location>
        <begin position="1"/>
        <end position="58"/>
    </location>
</feature>
<protein>
    <submittedName>
        <fullName evidence="2">Uncharacterized protein</fullName>
    </submittedName>
</protein>
<dbReference type="OrthoDB" id="547920at2759"/>
<evidence type="ECO:0000313" key="2">
    <source>
        <dbReference type="EMBL" id="KIZ02740.1"/>
    </source>
</evidence>
<feature type="compositionally biased region" description="Basic residues" evidence="1">
    <location>
        <begin position="10"/>
        <end position="25"/>
    </location>
</feature>
<dbReference type="Proteomes" id="UP000054498">
    <property type="component" value="Unassembled WGS sequence"/>
</dbReference>
<feature type="compositionally biased region" description="Gly residues" evidence="1">
    <location>
        <begin position="119"/>
        <end position="138"/>
    </location>
</feature>
<feature type="compositionally biased region" description="Low complexity" evidence="1">
    <location>
        <begin position="109"/>
        <end position="118"/>
    </location>
</feature>
<proteinExistence type="predicted"/>
<organism evidence="2 3">
    <name type="scientific">Monoraphidium neglectum</name>
    <dbReference type="NCBI Taxonomy" id="145388"/>
    <lineage>
        <taxon>Eukaryota</taxon>
        <taxon>Viridiplantae</taxon>
        <taxon>Chlorophyta</taxon>
        <taxon>core chlorophytes</taxon>
        <taxon>Chlorophyceae</taxon>
        <taxon>CS clade</taxon>
        <taxon>Sphaeropleales</taxon>
        <taxon>Selenastraceae</taxon>
        <taxon>Monoraphidium</taxon>
    </lineage>
</organism>
<gene>
    <name evidence="2" type="ORF">MNEG_5217</name>
</gene>
<dbReference type="AlphaFoldDB" id="A0A0D2MI88"/>
<dbReference type="KEGG" id="mng:MNEG_5217"/>
<name>A0A0D2MI88_9CHLO</name>
<dbReference type="GeneID" id="25738094"/>